<dbReference type="AlphaFoldDB" id="A0AAD9ILH9"/>
<name>A0AAD9ILH9_PROWI</name>
<dbReference type="EMBL" id="JASFZW010000002">
    <property type="protein sequence ID" value="KAK2079783.1"/>
    <property type="molecule type" value="Genomic_DNA"/>
</dbReference>
<keyword evidence="3" id="KW-1185">Reference proteome</keyword>
<evidence type="ECO:0000313" key="2">
    <source>
        <dbReference type="EMBL" id="KAK2079783.1"/>
    </source>
</evidence>
<evidence type="ECO:0000313" key="3">
    <source>
        <dbReference type="Proteomes" id="UP001255856"/>
    </source>
</evidence>
<reference evidence="2" key="1">
    <citation type="submission" date="2021-01" db="EMBL/GenBank/DDBJ databases">
        <authorList>
            <person name="Eckstrom K.M.E."/>
        </authorList>
    </citation>
    <scope>NUCLEOTIDE SEQUENCE</scope>
    <source>
        <strain evidence="2">UVCC 0001</strain>
    </source>
</reference>
<accession>A0AAD9ILH9</accession>
<evidence type="ECO:0000256" key="1">
    <source>
        <dbReference type="SAM" id="Coils"/>
    </source>
</evidence>
<keyword evidence="1" id="KW-0175">Coiled coil</keyword>
<gene>
    <name evidence="2" type="ORF">QBZ16_002178</name>
</gene>
<comment type="caution">
    <text evidence="2">The sequence shown here is derived from an EMBL/GenBank/DDBJ whole genome shotgun (WGS) entry which is preliminary data.</text>
</comment>
<sequence length="135" mass="15541">MESLVRSEVEEVHEPRRQRLEGQLSLTRARRDAHVDRLQALHDRIQAQERRLAACTNRLCELQAGRRARRQEARARLARAVHGKRALTDSLARESAAHERAERLESALYESASTLARGARLQTVVRDLERELSRC</sequence>
<protein>
    <submittedName>
        <fullName evidence="2">Uncharacterized protein</fullName>
    </submittedName>
</protein>
<organism evidence="2 3">
    <name type="scientific">Prototheca wickerhamii</name>
    <dbReference type="NCBI Taxonomy" id="3111"/>
    <lineage>
        <taxon>Eukaryota</taxon>
        <taxon>Viridiplantae</taxon>
        <taxon>Chlorophyta</taxon>
        <taxon>core chlorophytes</taxon>
        <taxon>Trebouxiophyceae</taxon>
        <taxon>Chlorellales</taxon>
        <taxon>Chlorellaceae</taxon>
        <taxon>Prototheca</taxon>
    </lineage>
</organism>
<proteinExistence type="predicted"/>
<feature type="coiled-coil region" evidence="1">
    <location>
        <begin position="31"/>
        <end position="58"/>
    </location>
</feature>
<dbReference type="Proteomes" id="UP001255856">
    <property type="component" value="Unassembled WGS sequence"/>
</dbReference>